<name>A0ABP9VGX1_9DEIO</name>
<comment type="caution">
    <text evidence="1">The sequence shown here is derived from an EMBL/GenBank/DDBJ whole genome shotgun (WGS) entry which is preliminary data.</text>
</comment>
<proteinExistence type="predicted"/>
<keyword evidence="2" id="KW-1185">Reference proteome</keyword>
<dbReference type="Proteomes" id="UP001458946">
    <property type="component" value="Unassembled WGS sequence"/>
</dbReference>
<evidence type="ECO:0000313" key="1">
    <source>
        <dbReference type="EMBL" id="GAA5504465.1"/>
    </source>
</evidence>
<dbReference type="RefSeq" id="WP_353544421.1">
    <property type="nucleotide sequence ID" value="NZ_BAABRN010000129.1"/>
</dbReference>
<organism evidence="1 2">
    <name type="scientific">Deinococcus xinjiangensis</name>
    <dbReference type="NCBI Taxonomy" id="457454"/>
    <lineage>
        <taxon>Bacteria</taxon>
        <taxon>Thermotogati</taxon>
        <taxon>Deinococcota</taxon>
        <taxon>Deinococci</taxon>
        <taxon>Deinococcales</taxon>
        <taxon>Deinococcaceae</taxon>
        <taxon>Deinococcus</taxon>
    </lineage>
</organism>
<reference evidence="1 2" key="1">
    <citation type="submission" date="2024-02" db="EMBL/GenBank/DDBJ databases">
        <title>Deinococcus xinjiangensis NBRC 107630.</title>
        <authorList>
            <person name="Ichikawa N."/>
            <person name="Katano-Makiyama Y."/>
            <person name="Hidaka K."/>
        </authorList>
    </citation>
    <scope>NUCLEOTIDE SEQUENCE [LARGE SCALE GENOMIC DNA]</scope>
    <source>
        <strain evidence="1 2">NBRC 107630</strain>
    </source>
</reference>
<evidence type="ECO:0000313" key="2">
    <source>
        <dbReference type="Proteomes" id="UP001458946"/>
    </source>
</evidence>
<gene>
    <name evidence="1" type="ORF">Dxin01_04239</name>
</gene>
<sequence>MSKPIKFGRQAAQRPAFEINDLSFASTPLSLAEEQQLSQAGNTDDDDASVIGALVGVLADLLNARKEAGQQSVDAEWLMDNLAPSDLEGIIEHLRSGE</sequence>
<protein>
    <submittedName>
        <fullName evidence="1">Uncharacterized protein</fullName>
    </submittedName>
</protein>
<dbReference type="EMBL" id="BAABRN010000129">
    <property type="protein sequence ID" value="GAA5504465.1"/>
    <property type="molecule type" value="Genomic_DNA"/>
</dbReference>
<accession>A0ABP9VGX1</accession>